<feature type="compositionally biased region" description="Low complexity" evidence="1">
    <location>
        <begin position="50"/>
        <end position="59"/>
    </location>
</feature>
<evidence type="ECO:0000313" key="3">
    <source>
        <dbReference type="Proteomes" id="UP001295423"/>
    </source>
</evidence>
<dbReference type="Proteomes" id="UP001295423">
    <property type="component" value="Unassembled WGS sequence"/>
</dbReference>
<reference evidence="2" key="1">
    <citation type="submission" date="2023-08" db="EMBL/GenBank/DDBJ databases">
        <authorList>
            <person name="Audoor S."/>
            <person name="Bilcke G."/>
        </authorList>
    </citation>
    <scope>NUCLEOTIDE SEQUENCE</scope>
</reference>
<feature type="region of interest" description="Disordered" evidence="1">
    <location>
        <begin position="33"/>
        <end position="81"/>
    </location>
</feature>
<name>A0AAD2FDE0_9STRA</name>
<evidence type="ECO:0000256" key="1">
    <source>
        <dbReference type="SAM" id="MobiDB-lite"/>
    </source>
</evidence>
<feature type="region of interest" description="Disordered" evidence="1">
    <location>
        <begin position="1"/>
        <end position="20"/>
    </location>
</feature>
<protein>
    <submittedName>
        <fullName evidence="2">Uncharacterized protein</fullName>
    </submittedName>
</protein>
<dbReference type="Pfam" id="PF18759">
    <property type="entry name" value="Plavaka"/>
    <property type="match status" value="1"/>
</dbReference>
<gene>
    <name evidence="2" type="ORF">CYCCA115_LOCUS1814</name>
</gene>
<organism evidence="2 3">
    <name type="scientific">Cylindrotheca closterium</name>
    <dbReference type="NCBI Taxonomy" id="2856"/>
    <lineage>
        <taxon>Eukaryota</taxon>
        <taxon>Sar</taxon>
        <taxon>Stramenopiles</taxon>
        <taxon>Ochrophyta</taxon>
        <taxon>Bacillariophyta</taxon>
        <taxon>Bacillariophyceae</taxon>
        <taxon>Bacillariophycidae</taxon>
        <taxon>Bacillariales</taxon>
        <taxon>Bacillariaceae</taxon>
        <taxon>Cylindrotheca</taxon>
    </lineage>
</organism>
<dbReference type="EMBL" id="CAKOGP040000102">
    <property type="protein sequence ID" value="CAJ1929995.1"/>
    <property type="molecule type" value="Genomic_DNA"/>
</dbReference>
<sequence length="439" mass="48734">MSTTPPTHNTLDGSKEEDDDDSILDQEFAVEFHTPQASHTTASLLPPLKRSSASACSTRSSKRARPISILEPSPPQADNEAHVDFDPQLTDFVGEMERSNSIVPHSFSGAQESSCTSSLAVNAPLPISDGRTNGSPQTFVENHHTSTVMGCKFNSIVGEVYGFPIDEQQRMFSNQFHPVDTVMAKLHYECYKAGAPQFLPDKFISIVQEAHQQFGFDLSSPFLTKRDSLMARIKKTVGASAPTPTNVNLESGLKTVIYRFDLHQRLQDHLISSTFADYENLSIPTPPNNEDSPFGLATISSDSRVHNDLASFASGEWYRQATQMPHYKQKLDSGKYLLHPLVAYMDKTGVDKIEKISVEPVAVTSADLDQTSREKAENWVLLGYVPSLKWLRQQRSPTTTTNSRSMALRDYHHCLSILLEPLKTIQSEQPQSCSDVALM</sequence>
<dbReference type="InterPro" id="IPR041078">
    <property type="entry name" value="Plavaka"/>
</dbReference>
<evidence type="ECO:0000313" key="2">
    <source>
        <dbReference type="EMBL" id="CAJ1929995.1"/>
    </source>
</evidence>
<keyword evidence="3" id="KW-1185">Reference proteome</keyword>
<dbReference type="AlphaFoldDB" id="A0AAD2FDE0"/>
<comment type="caution">
    <text evidence="2">The sequence shown here is derived from an EMBL/GenBank/DDBJ whole genome shotgun (WGS) entry which is preliminary data.</text>
</comment>
<accession>A0AAD2FDE0</accession>
<proteinExistence type="predicted"/>
<feature type="compositionally biased region" description="Polar residues" evidence="1">
    <location>
        <begin position="1"/>
        <end position="12"/>
    </location>
</feature>